<dbReference type="STRING" id="128944.AWM75_06120"/>
<keyword evidence="2" id="KW-1133">Transmembrane helix</keyword>
<feature type="coiled-coil region" evidence="1">
    <location>
        <begin position="393"/>
        <end position="427"/>
    </location>
</feature>
<reference evidence="4 5" key="1">
    <citation type="journal article" date="2016" name="Genome Announc.">
        <title>Complete Genome Sequences of Aerococcus christensenii CCUG 28831T, Aerococcus sanguinicola CCUG 43001T, Aerococcus urinae CCUG 36881T, Aerococcus urinaeequi CCUG 28094T, Aerococcus urinaehominis CCUG 42038 BT, and Aerococcus viridans CCUG 4311T.</title>
        <authorList>
            <person name="Carkaci D."/>
            <person name="Dargis R."/>
            <person name="Nielsen X.C."/>
            <person name="Skovgaard O."/>
            <person name="Fuursted K."/>
            <person name="Christensen J.J."/>
        </authorList>
    </citation>
    <scope>NUCLEOTIDE SEQUENCE [LARGE SCALE GENOMIC DNA]</scope>
    <source>
        <strain evidence="4 5">CCUG42038B</strain>
    </source>
</reference>
<dbReference type="RefSeq" id="WP_067979627.1">
    <property type="nucleotide sequence ID" value="NZ_CP014163.1"/>
</dbReference>
<keyword evidence="1" id="KW-0175">Coiled coil</keyword>
<feature type="transmembrane region" description="Helical" evidence="2">
    <location>
        <begin position="434"/>
        <end position="455"/>
    </location>
</feature>
<feature type="coiled-coil region" evidence="1">
    <location>
        <begin position="208"/>
        <end position="242"/>
    </location>
</feature>
<evidence type="ECO:0000313" key="4">
    <source>
        <dbReference type="EMBL" id="AMB99581.1"/>
    </source>
</evidence>
<feature type="coiled-coil region" evidence="1">
    <location>
        <begin position="275"/>
        <end position="302"/>
    </location>
</feature>
<evidence type="ECO:0000313" key="5">
    <source>
        <dbReference type="Proteomes" id="UP000062260"/>
    </source>
</evidence>
<evidence type="ECO:0000256" key="2">
    <source>
        <dbReference type="SAM" id="Phobius"/>
    </source>
</evidence>
<name>A0A109RGS7_9LACT</name>
<organism evidence="4 5">
    <name type="scientific">Aerococcus urinaehominis</name>
    <dbReference type="NCBI Taxonomy" id="128944"/>
    <lineage>
        <taxon>Bacteria</taxon>
        <taxon>Bacillati</taxon>
        <taxon>Bacillota</taxon>
        <taxon>Bacilli</taxon>
        <taxon>Lactobacillales</taxon>
        <taxon>Aerococcaceae</taxon>
        <taxon>Aerococcus</taxon>
    </lineage>
</organism>
<dbReference type="PANTHER" id="PTHR41259">
    <property type="entry name" value="DOUBLE-STRAND BREAK REPAIR RAD50 ATPASE, PUTATIVE-RELATED"/>
    <property type="match status" value="1"/>
</dbReference>
<accession>A0A109RGS7</accession>
<evidence type="ECO:0000256" key="1">
    <source>
        <dbReference type="SAM" id="Coils"/>
    </source>
</evidence>
<keyword evidence="5" id="KW-1185">Reference proteome</keyword>
<feature type="coiled-coil region" evidence="1">
    <location>
        <begin position="495"/>
        <end position="529"/>
    </location>
</feature>
<dbReference type="InterPro" id="IPR038734">
    <property type="entry name" value="YhaN_AAA"/>
</dbReference>
<dbReference type="Gene3D" id="3.40.50.300">
    <property type="entry name" value="P-loop containing nucleotide triphosphate hydrolases"/>
    <property type="match status" value="2"/>
</dbReference>
<gene>
    <name evidence="4" type="ORF">AWM75_06120</name>
</gene>
<protein>
    <recommendedName>
        <fullName evidence="3">YhaN AAA domain-containing protein</fullName>
    </recommendedName>
</protein>
<keyword evidence="2" id="KW-0812">Transmembrane</keyword>
<feature type="domain" description="YhaN AAA" evidence="3">
    <location>
        <begin position="1"/>
        <end position="208"/>
    </location>
</feature>
<dbReference type="KEGG" id="auh:AWM75_06120"/>
<dbReference type="PANTHER" id="PTHR41259:SF1">
    <property type="entry name" value="DOUBLE-STRAND BREAK REPAIR RAD50 ATPASE, PUTATIVE-RELATED"/>
    <property type="match status" value="1"/>
</dbReference>
<dbReference type="Proteomes" id="UP000062260">
    <property type="component" value="Chromosome"/>
</dbReference>
<dbReference type="OrthoDB" id="9764467at2"/>
<dbReference type="InterPro" id="IPR027417">
    <property type="entry name" value="P-loop_NTPase"/>
</dbReference>
<keyword evidence="2" id="KW-0472">Membrane</keyword>
<proteinExistence type="predicted"/>
<dbReference type="AlphaFoldDB" id="A0A109RGS7"/>
<reference evidence="5" key="2">
    <citation type="submission" date="2016-01" db="EMBL/GenBank/DDBJ databases">
        <title>Six Aerococcus type strain genome sequencing and assembly using PacBio and Illumina Hiseq.</title>
        <authorList>
            <person name="Carkaci D."/>
            <person name="Dargis R."/>
            <person name="Nielsen X.C."/>
            <person name="Skovgaard O."/>
            <person name="Fuursted K."/>
            <person name="Christensen J.J."/>
        </authorList>
    </citation>
    <scope>NUCLEOTIDE SEQUENCE [LARGE SCALE GENOMIC DNA]</scope>
    <source>
        <strain evidence="5">CCUG42038B</strain>
    </source>
</reference>
<dbReference type="Pfam" id="PF13514">
    <property type="entry name" value="AAA_27"/>
    <property type="match status" value="1"/>
</dbReference>
<evidence type="ECO:0000259" key="3">
    <source>
        <dbReference type="Pfam" id="PF13514"/>
    </source>
</evidence>
<dbReference type="EMBL" id="CP014163">
    <property type="protein sequence ID" value="AMB99581.1"/>
    <property type="molecule type" value="Genomic_DNA"/>
</dbReference>
<dbReference type="SUPFAM" id="SSF52540">
    <property type="entry name" value="P-loop containing nucleoside triphosphate hydrolases"/>
    <property type="match status" value="1"/>
</dbReference>
<feature type="transmembrane region" description="Helical" evidence="2">
    <location>
        <begin position="461"/>
        <end position="482"/>
    </location>
</feature>
<feature type="coiled-coil region" evidence="1">
    <location>
        <begin position="633"/>
        <end position="660"/>
    </location>
</feature>
<sequence length="919" mass="104945">MYIHKIEIYGYGKYVDQTFQLDQELNIFNGLNGSGKSTLMSFILSIMFGFEDQRRKDARQFDSNPQAIFGGRLHLRDTKYGNVVIERTKQQGKQILYLTSEENGRQQVASFSDLWDGMSRDDYLAYFGFDEQDLMNFIWQNEADFSKALMSIGVSGRQVLTHITPKLKQEADSIFLANGQKPSLNQELGLLAESQAKLNSARASQDQYFNYQSNLNQAQADLDSLYQQESQLKDQAIQLELADNQKDSLVEYQALDRELAGYQFYDFSPELALEWQELTQKMANLKEQAQDLQMTSSATEGQGLVPATDGERWIQNHTYLAQAMLAEAENYRQQLSVDSQLNDELVEKRYEMSRLMSLLDVESLDELPDEMTDEERAHWQQKREMLDNDRLFYKNAEAELDLLDKQRSALKRERQSLQRELSTMIGQDEGDDSYWIRSFGIGLIVVGVLAVILFILFGQPFFLGAGAAAGLMGLVFILISVFRKRGYNRNVGQDIEAYQLDLEDIDGELQEIEDQKNLQKNQLESMKSSSGNFIQDLQDFAVQKGGSEYIQALIWLETDYVSQIKTLNTEIQALEERQLDGMFSDQNQEGWAAYSQAIDMVITSQAQLFRQFEDDFHASRQRENTAGIADYEQRDYEKRAARLNEQINQVTSQQNALLNQYGMANADLFSQALETEMAMQSKRDRYQMLASHLSDQASDILNQPQSIQDQLAENHTNLKQGEEAINQVLGQIAHYKSQIREIENSGLVSELDQAHQELVDANYEMAVEWGARQLAIQSFEQATLGEEDGLADRVLSHANRFIYDLSDQRIQALSFDSQGAFQVQMSTGQSLALNQLSRGEKALLFIAMRFAFLGAQLGQVNLPILIDDAFVHLDNHYRDNVYRFLAERSQDNQIIYFTIDSGAGNQVASNQVFQLYQEG</sequence>